<evidence type="ECO:0000313" key="2">
    <source>
        <dbReference type="EMBL" id="CAD9001575.1"/>
    </source>
</evidence>
<sequence>MSDYQAMEPYFVQTQSVGRFALASAIGVVAFCAGYALASGSMSMPTAHYAPSVTAPTLVQSHVVTPTALRATHSQDMADAPQELSRRQQLMGSAWSLAAGFWANRATAAGACPGSPVQCAYEGQYSDPFHPDGYRTVVVNGDGTATISGIDRADGPVWTLTGNFEGSSLLIDFRPKGGPANLLSNYKDGGIRFPDGNTWTKQ</sequence>
<evidence type="ECO:0000256" key="1">
    <source>
        <dbReference type="SAM" id="Phobius"/>
    </source>
</evidence>
<dbReference type="AlphaFoldDB" id="A0A7S1I5G1"/>
<proteinExistence type="predicted"/>
<gene>
    <name evidence="2" type="ORF">EGYM00392_LOCUS12656</name>
</gene>
<reference evidence="2" key="1">
    <citation type="submission" date="2021-01" db="EMBL/GenBank/DDBJ databases">
        <authorList>
            <person name="Corre E."/>
            <person name="Pelletier E."/>
            <person name="Niang G."/>
            <person name="Scheremetjew M."/>
            <person name="Finn R."/>
            <person name="Kale V."/>
            <person name="Holt S."/>
            <person name="Cochrane G."/>
            <person name="Meng A."/>
            <person name="Brown T."/>
            <person name="Cohen L."/>
        </authorList>
    </citation>
    <scope>NUCLEOTIDE SEQUENCE</scope>
    <source>
        <strain evidence="2">NIES-381</strain>
    </source>
</reference>
<feature type="transmembrane region" description="Helical" evidence="1">
    <location>
        <begin position="20"/>
        <end position="38"/>
    </location>
</feature>
<name>A0A7S1I5G1_9EUGL</name>
<keyword evidence="1" id="KW-0812">Transmembrane</keyword>
<keyword evidence="1" id="KW-0472">Membrane</keyword>
<accession>A0A7S1I5G1</accession>
<dbReference type="EMBL" id="HBGA01034881">
    <property type="protein sequence ID" value="CAD9001575.1"/>
    <property type="molecule type" value="Transcribed_RNA"/>
</dbReference>
<protein>
    <submittedName>
        <fullName evidence="2">Uncharacterized protein</fullName>
    </submittedName>
</protein>
<organism evidence="2">
    <name type="scientific">Eutreptiella gymnastica</name>
    <dbReference type="NCBI Taxonomy" id="73025"/>
    <lineage>
        <taxon>Eukaryota</taxon>
        <taxon>Discoba</taxon>
        <taxon>Euglenozoa</taxon>
        <taxon>Euglenida</taxon>
        <taxon>Spirocuta</taxon>
        <taxon>Euglenophyceae</taxon>
        <taxon>Eutreptiales</taxon>
        <taxon>Eutreptiaceae</taxon>
        <taxon>Eutreptiella</taxon>
    </lineage>
</organism>
<keyword evidence="1" id="KW-1133">Transmembrane helix</keyword>